<dbReference type="PANTHER" id="PTHR43546:SF3">
    <property type="entry name" value="UPF0173 METAL-DEPENDENT HYDROLASE MJ1163"/>
    <property type="match status" value="1"/>
</dbReference>
<gene>
    <name evidence="4" type="ORF">NATSA_00160</name>
</gene>
<protein>
    <recommendedName>
        <fullName evidence="2">UPF0173 metal-dependent hydrolase NATSA_00160</fullName>
    </recommendedName>
</protein>
<dbReference type="NCBIfam" id="NF001911">
    <property type="entry name" value="PRK00685.1"/>
    <property type="match status" value="1"/>
</dbReference>
<evidence type="ECO:0000313" key="5">
    <source>
        <dbReference type="Proteomes" id="UP000673975"/>
    </source>
</evidence>
<comment type="caution">
    <text evidence="4">The sequence shown here is derived from an EMBL/GenBank/DDBJ whole genome shotgun (WGS) entry which is preliminary data.</text>
</comment>
<comment type="similarity">
    <text evidence="2">Belongs to the UPF0173 family.</text>
</comment>
<evidence type="ECO:0000259" key="3">
    <source>
        <dbReference type="SMART" id="SM00849"/>
    </source>
</evidence>
<accession>A0A8J7UVD6</accession>
<dbReference type="RefSeq" id="WP_210509303.1">
    <property type="nucleotide sequence ID" value="NZ_JAFIDN010000001.1"/>
</dbReference>
<evidence type="ECO:0000256" key="1">
    <source>
        <dbReference type="ARBA" id="ARBA00022801"/>
    </source>
</evidence>
<dbReference type="InterPro" id="IPR001279">
    <property type="entry name" value="Metallo-B-lactamas"/>
</dbReference>
<keyword evidence="1 2" id="KW-0378">Hydrolase</keyword>
<dbReference type="InterPro" id="IPR050114">
    <property type="entry name" value="UPF0173_UPF0282_UlaG_hydrolase"/>
</dbReference>
<evidence type="ECO:0000313" key="4">
    <source>
        <dbReference type="EMBL" id="MBP3191064.1"/>
    </source>
</evidence>
<dbReference type="Proteomes" id="UP000673975">
    <property type="component" value="Unassembled WGS sequence"/>
</dbReference>
<dbReference type="GO" id="GO:0016787">
    <property type="term" value="F:hydrolase activity"/>
    <property type="evidence" value="ECO:0007669"/>
    <property type="project" value="UniProtKB-UniRule"/>
</dbReference>
<reference evidence="4" key="1">
    <citation type="submission" date="2021-02" db="EMBL/GenBank/DDBJ databases">
        <title>Natronogracilivirga saccharolytica gen. nov. sp. nov. a new anaerobic, haloalkiliphilic carbohydrate-fermenting bacterium from soda lake and proposing of Cyclonatronumiaceae fam. nov. in the phylum Balneolaeota.</title>
        <authorList>
            <person name="Zhilina T.N."/>
            <person name="Sorokin D.Y."/>
            <person name="Zavarzina D.G."/>
            <person name="Toshchakov S.V."/>
            <person name="Kublanov I.V."/>
        </authorList>
    </citation>
    <scope>NUCLEOTIDE SEQUENCE</scope>
    <source>
        <strain evidence="4">Z-1702</strain>
    </source>
</reference>
<dbReference type="AlphaFoldDB" id="A0A8J7UVD6"/>
<name>A0A8J7UVD6_9BACT</name>
<dbReference type="InterPro" id="IPR036866">
    <property type="entry name" value="RibonucZ/Hydroxyglut_hydro"/>
</dbReference>
<dbReference type="InterPro" id="IPR022877">
    <property type="entry name" value="UPF0173"/>
</dbReference>
<dbReference type="SUPFAM" id="SSF56281">
    <property type="entry name" value="Metallo-hydrolase/oxidoreductase"/>
    <property type="match status" value="1"/>
</dbReference>
<dbReference type="EMBL" id="JAFIDN010000001">
    <property type="protein sequence ID" value="MBP3191064.1"/>
    <property type="molecule type" value="Genomic_DNA"/>
</dbReference>
<proteinExistence type="inferred from homology"/>
<evidence type="ECO:0000256" key="2">
    <source>
        <dbReference type="HAMAP-Rule" id="MF_00457"/>
    </source>
</evidence>
<dbReference type="Gene3D" id="3.60.15.10">
    <property type="entry name" value="Ribonuclease Z/Hydroxyacylglutathione hydrolase-like"/>
    <property type="match status" value="1"/>
</dbReference>
<organism evidence="4 5">
    <name type="scientific">Natronogracilivirga saccharolytica</name>
    <dbReference type="NCBI Taxonomy" id="2812953"/>
    <lineage>
        <taxon>Bacteria</taxon>
        <taxon>Pseudomonadati</taxon>
        <taxon>Balneolota</taxon>
        <taxon>Balneolia</taxon>
        <taxon>Balneolales</taxon>
        <taxon>Cyclonatronaceae</taxon>
        <taxon>Natronogracilivirga</taxon>
    </lineage>
</organism>
<feature type="domain" description="Metallo-beta-lactamase" evidence="3">
    <location>
        <begin position="8"/>
        <end position="193"/>
    </location>
</feature>
<keyword evidence="5" id="KW-1185">Reference proteome</keyword>
<dbReference type="SMART" id="SM00849">
    <property type="entry name" value="Lactamase_B"/>
    <property type="match status" value="1"/>
</dbReference>
<dbReference type="HAMAP" id="MF_00457">
    <property type="entry name" value="UPF0173"/>
    <property type="match status" value="1"/>
</dbReference>
<dbReference type="PANTHER" id="PTHR43546">
    <property type="entry name" value="UPF0173 METAL-DEPENDENT HYDROLASE MJ1163-RELATED"/>
    <property type="match status" value="1"/>
</dbReference>
<sequence>MITARWLGHSTFLFGTSSGKKVLVDPFLTDNPKTPDSWKSPDQIDFILLTHGHMDHAADAIPIAKKTGAKVVSIVELSALLKEDGLPEEQAVEMNKGGTVDLGAFKATMTNANHSNSWNGKYAGEPAGFILHFGNFKIYHAGDTNIMPDFKMYRKLYRPDMVILPVGDYYTMGPAEAAYACNIMEPRFAIPMHYGTMPILTGTPEEFISLVEKYGNKKTKIIVPEPGKEFMGSLDI</sequence>
<dbReference type="Pfam" id="PF13483">
    <property type="entry name" value="Lactamase_B_3"/>
    <property type="match status" value="1"/>
</dbReference>